<proteinExistence type="inferred from homology"/>
<dbReference type="KEGG" id="pbor:BSF38_00481"/>
<dbReference type="AlphaFoldDB" id="A0A1U7CJI6"/>
<dbReference type="InterPro" id="IPR058649">
    <property type="entry name" value="CzcB_C"/>
</dbReference>
<evidence type="ECO:0000256" key="3">
    <source>
        <dbReference type="SAM" id="MobiDB-lite"/>
    </source>
</evidence>
<dbReference type="EMBL" id="CP019082">
    <property type="protein sequence ID" value="APW59067.1"/>
    <property type="molecule type" value="Genomic_DNA"/>
</dbReference>
<feature type="domain" description="CusB-like beta-barrel" evidence="6">
    <location>
        <begin position="300"/>
        <end position="376"/>
    </location>
</feature>
<dbReference type="Gene3D" id="2.40.420.20">
    <property type="match status" value="1"/>
</dbReference>
<dbReference type="FunFam" id="2.40.30.170:FF:000010">
    <property type="entry name" value="Efflux RND transporter periplasmic adaptor subunit"/>
    <property type="match status" value="1"/>
</dbReference>
<protein>
    <submittedName>
        <fullName evidence="8">Cation efflux system protein CusB</fullName>
    </submittedName>
</protein>
<dbReference type="Gene3D" id="2.40.30.170">
    <property type="match status" value="1"/>
</dbReference>
<dbReference type="Pfam" id="PF25954">
    <property type="entry name" value="Beta-barrel_RND_2"/>
    <property type="match status" value="1"/>
</dbReference>
<dbReference type="InterPro" id="IPR058790">
    <property type="entry name" value="BSH_CusB"/>
</dbReference>
<dbReference type="GO" id="GO:0046914">
    <property type="term" value="F:transition metal ion binding"/>
    <property type="evidence" value="ECO:0007669"/>
    <property type="project" value="TreeGrafter"/>
</dbReference>
<dbReference type="PANTHER" id="PTHR30097">
    <property type="entry name" value="CATION EFFLUX SYSTEM PROTEIN CUSB"/>
    <property type="match status" value="1"/>
</dbReference>
<dbReference type="InterPro" id="IPR051909">
    <property type="entry name" value="MFP_Cation_Efflux"/>
</dbReference>
<dbReference type="RefSeq" id="WP_076343294.1">
    <property type="nucleotide sequence ID" value="NZ_CP019082.1"/>
</dbReference>
<evidence type="ECO:0000259" key="6">
    <source>
        <dbReference type="Pfam" id="PF25954"/>
    </source>
</evidence>
<dbReference type="SUPFAM" id="SSF111369">
    <property type="entry name" value="HlyD-like secretion proteins"/>
    <property type="match status" value="1"/>
</dbReference>
<feature type="domain" description="CzcB-like C-terminal circularly permuted SH3-like" evidence="7">
    <location>
        <begin position="467"/>
        <end position="527"/>
    </location>
</feature>
<dbReference type="PANTHER" id="PTHR30097:SF15">
    <property type="entry name" value="CATION EFFLUX SYSTEM PROTEIN CUSB"/>
    <property type="match status" value="1"/>
</dbReference>
<accession>A0A1U7CJI6</accession>
<keyword evidence="2" id="KW-0813">Transport</keyword>
<evidence type="ECO:0000259" key="5">
    <source>
        <dbReference type="Pfam" id="PF25919"/>
    </source>
</evidence>
<dbReference type="InterPro" id="IPR045800">
    <property type="entry name" value="HMBD"/>
</dbReference>
<dbReference type="Pfam" id="PF19335">
    <property type="entry name" value="HMBD"/>
    <property type="match status" value="1"/>
</dbReference>
<dbReference type="GO" id="GO:0030288">
    <property type="term" value="C:outer membrane-bounded periplasmic space"/>
    <property type="evidence" value="ECO:0007669"/>
    <property type="project" value="TreeGrafter"/>
</dbReference>
<dbReference type="Pfam" id="PF25919">
    <property type="entry name" value="BSH_CusB"/>
    <property type="match status" value="1"/>
</dbReference>
<evidence type="ECO:0000256" key="2">
    <source>
        <dbReference type="ARBA" id="ARBA00022448"/>
    </source>
</evidence>
<dbReference type="STRING" id="1387353.BSF38_00481"/>
<feature type="domain" description="CusB-like barrel-sandwich hybrid" evidence="5">
    <location>
        <begin position="163"/>
        <end position="296"/>
    </location>
</feature>
<dbReference type="InterPro" id="IPR058792">
    <property type="entry name" value="Beta-barrel_RND_2"/>
</dbReference>
<reference evidence="9" key="1">
    <citation type="submission" date="2016-12" db="EMBL/GenBank/DDBJ databases">
        <title>Comparative genomics of four Isosphaeraceae planctomycetes: a common pool of plasmids and glycoside hydrolase genes.</title>
        <authorList>
            <person name="Ivanova A."/>
        </authorList>
    </citation>
    <scope>NUCLEOTIDE SEQUENCE [LARGE SCALE GENOMIC DNA]</scope>
    <source>
        <strain evidence="9">PX4</strain>
    </source>
</reference>
<dbReference type="GO" id="GO:0015679">
    <property type="term" value="P:plasma membrane copper ion transport"/>
    <property type="evidence" value="ECO:0007669"/>
    <property type="project" value="TreeGrafter"/>
</dbReference>
<feature type="region of interest" description="Disordered" evidence="3">
    <location>
        <begin position="533"/>
        <end position="558"/>
    </location>
</feature>
<dbReference type="OrthoDB" id="9806939at2"/>
<dbReference type="Pfam" id="PF25975">
    <property type="entry name" value="CzcB_C"/>
    <property type="match status" value="1"/>
</dbReference>
<keyword evidence="9" id="KW-1185">Reference proteome</keyword>
<evidence type="ECO:0000259" key="4">
    <source>
        <dbReference type="Pfam" id="PF19335"/>
    </source>
</evidence>
<dbReference type="Proteomes" id="UP000186309">
    <property type="component" value="Chromosome"/>
</dbReference>
<comment type="similarity">
    <text evidence="1">Belongs to the membrane fusion protein (MFP) (TC 8.A.1) family.</text>
</comment>
<dbReference type="GO" id="GO:0060003">
    <property type="term" value="P:copper ion export"/>
    <property type="evidence" value="ECO:0007669"/>
    <property type="project" value="TreeGrafter"/>
</dbReference>
<feature type="domain" description="Heavy metal binding" evidence="4">
    <location>
        <begin position="79"/>
        <end position="102"/>
    </location>
</feature>
<evidence type="ECO:0000259" key="7">
    <source>
        <dbReference type="Pfam" id="PF25975"/>
    </source>
</evidence>
<organism evidence="8 9">
    <name type="scientific">Paludisphaera borealis</name>
    <dbReference type="NCBI Taxonomy" id="1387353"/>
    <lineage>
        <taxon>Bacteria</taxon>
        <taxon>Pseudomonadati</taxon>
        <taxon>Planctomycetota</taxon>
        <taxon>Planctomycetia</taxon>
        <taxon>Isosphaerales</taxon>
        <taxon>Isosphaeraceae</taxon>
        <taxon>Paludisphaera</taxon>
    </lineage>
</organism>
<evidence type="ECO:0000313" key="8">
    <source>
        <dbReference type="EMBL" id="APW59067.1"/>
    </source>
</evidence>
<evidence type="ECO:0000256" key="1">
    <source>
        <dbReference type="ARBA" id="ARBA00009477"/>
    </source>
</evidence>
<name>A0A1U7CJI6_9BACT</name>
<evidence type="ECO:0000313" key="9">
    <source>
        <dbReference type="Proteomes" id="UP000186309"/>
    </source>
</evidence>
<sequence>MSASSNDRANAHSEGAPPTRWEKVRLVIKVVELRLRFVALMAVTGLTFAYWDELWNYYDKWTRPAAERVVADAEHEHEYYCPMHPSVVQAEPGNCPICGMPLSKRKRGRAEALPKGVVARLQLSPMRVAQAGIRTAEIGYEPLAETVSTVGFVAFDERNLKRISSRTKGLARVEKLMVDFTGTRVTAGQPLAELYSPELYQALRELLLARRTAAETEGLRASLGRNALGDRGDFLTMSREKLALWGVAPEQVEEILASGKADYRLPILAPIGGVVVRKNVVEGQYVSEGDALFEVADLSRVWVQAQIYEDQIDRVRIGQEVQATVEAFPGERFTGKVAFIDPALDPTTRTVNVRYDLPNPDGRLRPGMYATVTFRTPVAETPLYKQRIAKADAPRPRMKITRASLTVDEQKTCPVTRAKLGSMGAPIPVAVKDRKVWVCCDSCTAKLASQPTRYLDDEAPAPAGSVVSVPESAVVDDGARQVVYVETDPGVFEGRVVVLGHRVGDRYPVVSGLEPGDRVAAAGSFLIDAESRLTAGGSTAHAHPTTEPSEPAHGEHRR</sequence>
<gene>
    <name evidence="8" type="primary">cusB</name>
    <name evidence="8" type="ORF">BSF38_00481</name>
</gene>